<evidence type="ECO:0000313" key="3">
    <source>
        <dbReference type="Proteomes" id="UP000305067"/>
    </source>
</evidence>
<keyword evidence="1" id="KW-0812">Transmembrane</keyword>
<keyword evidence="1" id="KW-0472">Membrane</keyword>
<dbReference type="Proteomes" id="UP000305067">
    <property type="component" value="Unassembled WGS sequence"/>
</dbReference>
<proteinExistence type="predicted"/>
<reference evidence="2 3" key="1">
    <citation type="journal article" date="2019" name="Nat. Ecol. Evol.">
        <title>Megaphylogeny resolves global patterns of mushroom evolution.</title>
        <authorList>
            <person name="Varga T."/>
            <person name="Krizsan K."/>
            <person name="Foldi C."/>
            <person name="Dima B."/>
            <person name="Sanchez-Garcia M."/>
            <person name="Sanchez-Ramirez S."/>
            <person name="Szollosi G.J."/>
            <person name="Szarkandi J.G."/>
            <person name="Papp V."/>
            <person name="Albert L."/>
            <person name="Andreopoulos W."/>
            <person name="Angelini C."/>
            <person name="Antonin V."/>
            <person name="Barry K.W."/>
            <person name="Bougher N.L."/>
            <person name="Buchanan P."/>
            <person name="Buyck B."/>
            <person name="Bense V."/>
            <person name="Catcheside P."/>
            <person name="Chovatia M."/>
            <person name="Cooper J."/>
            <person name="Damon W."/>
            <person name="Desjardin D."/>
            <person name="Finy P."/>
            <person name="Geml J."/>
            <person name="Haridas S."/>
            <person name="Hughes K."/>
            <person name="Justo A."/>
            <person name="Karasinski D."/>
            <person name="Kautmanova I."/>
            <person name="Kiss B."/>
            <person name="Kocsube S."/>
            <person name="Kotiranta H."/>
            <person name="LaButti K.M."/>
            <person name="Lechner B.E."/>
            <person name="Liimatainen K."/>
            <person name="Lipzen A."/>
            <person name="Lukacs Z."/>
            <person name="Mihaltcheva S."/>
            <person name="Morgado L.N."/>
            <person name="Niskanen T."/>
            <person name="Noordeloos M.E."/>
            <person name="Ohm R.A."/>
            <person name="Ortiz-Santana B."/>
            <person name="Ovrebo C."/>
            <person name="Racz N."/>
            <person name="Riley R."/>
            <person name="Savchenko A."/>
            <person name="Shiryaev A."/>
            <person name="Soop K."/>
            <person name="Spirin V."/>
            <person name="Szebenyi C."/>
            <person name="Tomsovsky M."/>
            <person name="Tulloss R.E."/>
            <person name="Uehling J."/>
            <person name="Grigoriev I.V."/>
            <person name="Vagvolgyi C."/>
            <person name="Papp T."/>
            <person name="Martin F.M."/>
            <person name="Miettinen O."/>
            <person name="Hibbett D.S."/>
            <person name="Nagy L.G."/>
        </authorList>
    </citation>
    <scope>NUCLEOTIDE SEQUENCE [LARGE SCALE GENOMIC DNA]</scope>
    <source>
        <strain evidence="2 3">CBS 309.79</strain>
    </source>
</reference>
<keyword evidence="1" id="KW-1133">Transmembrane helix</keyword>
<sequence length="96" mass="10367">MTRPSRAVIAMGESGLVYLLVQVISLVMYVVTILQGSPSKGYDGAMLAILHVLPIIAAAYPVVVMLIVRHQLSLQNYILSETTKSELHFGARGVDA</sequence>
<accession>A0A5C3QKC4</accession>
<feature type="transmembrane region" description="Helical" evidence="1">
    <location>
        <begin position="46"/>
        <end position="68"/>
    </location>
</feature>
<evidence type="ECO:0000313" key="2">
    <source>
        <dbReference type="EMBL" id="TFL02222.1"/>
    </source>
</evidence>
<dbReference type="AlphaFoldDB" id="A0A5C3QKC4"/>
<organism evidence="2 3">
    <name type="scientific">Pterulicium gracile</name>
    <dbReference type="NCBI Taxonomy" id="1884261"/>
    <lineage>
        <taxon>Eukaryota</taxon>
        <taxon>Fungi</taxon>
        <taxon>Dikarya</taxon>
        <taxon>Basidiomycota</taxon>
        <taxon>Agaricomycotina</taxon>
        <taxon>Agaricomycetes</taxon>
        <taxon>Agaricomycetidae</taxon>
        <taxon>Agaricales</taxon>
        <taxon>Pleurotineae</taxon>
        <taxon>Pterulaceae</taxon>
        <taxon>Pterulicium</taxon>
    </lineage>
</organism>
<protein>
    <submittedName>
        <fullName evidence="2">Uncharacterized protein</fullName>
    </submittedName>
</protein>
<gene>
    <name evidence="2" type="ORF">BDV98DRAFT_566904</name>
</gene>
<evidence type="ECO:0000256" key="1">
    <source>
        <dbReference type="SAM" id="Phobius"/>
    </source>
</evidence>
<feature type="transmembrane region" description="Helical" evidence="1">
    <location>
        <begin position="16"/>
        <end position="34"/>
    </location>
</feature>
<keyword evidence="3" id="KW-1185">Reference proteome</keyword>
<dbReference type="EMBL" id="ML178823">
    <property type="protein sequence ID" value="TFL02222.1"/>
    <property type="molecule type" value="Genomic_DNA"/>
</dbReference>
<name>A0A5C3QKC4_9AGAR</name>